<evidence type="ECO:0000313" key="3">
    <source>
        <dbReference type="EMBL" id="PIL34967.1"/>
    </source>
</evidence>
<keyword evidence="2" id="KW-1133">Transmembrane helix</keyword>
<proteinExistence type="predicted"/>
<keyword evidence="1" id="KW-0175">Coiled coil</keyword>
<gene>
    <name evidence="3" type="ORF">GSI_02754</name>
</gene>
<sequence length="273" mass="30374">MTILVNELRGFFLRAVIVFVLSSFSVYPRVWVSLFIFLVSVVPCKIFIPYLLPRFGSPPPFFNAARNSLVTHLPDIVAKLPISQDKLAAVTELDAVIACTDAIADEKQVLLAKIVDLESANVTLSNKLQMNEMATAWLEEQIAMKTESQNEILEDMGKLEGELEAVKGELDAAKATIIELETRLRDSSMNVVSLEHQIALKTEAQNEILEGMDHLEDELKTAKVKIQETSAQKAAIERDLVQLRVIRPDHKLAISKRLGGLKTNSKLGSYPSY</sequence>
<keyword evidence="4" id="KW-1185">Reference proteome</keyword>
<dbReference type="EMBL" id="AYKW01000004">
    <property type="protein sequence ID" value="PIL34967.1"/>
    <property type="molecule type" value="Genomic_DNA"/>
</dbReference>
<dbReference type="OrthoDB" id="2764610at2759"/>
<evidence type="ECO:0000256" key="2">
    <source>
        <dbReference type="SAM" id="Phobius"/>
    </source>
</evidence>
<keyword evidence="2" id="KW-0812">Transmembrane</keyword>
<protein>
    <submittedName>
        <fullName evidence="3">Uncharacterized protein</fullName>
    </submittedName>
</protein>
<feature type="transmembrane region" description="Helical" evidence="2">
    <location>
        <begin position="12"/>
        <end position="28"/>
    </location>
</feature>
<dbReference type="Proteomes" id="UP000230002">
    <property type="component" value="Unassembled WGS sequence"/>
</dbReference>
<keyword evidence="2" id="KW-0472">Membrane</keyword>
<evidence type="ECO:0000256" key="1">
    <source>
        <dbReference type="SAM" id="Coils"/>
    </source>
</evidence>
<accession>A0A2G8SMH0</accession>
<organism evidence="3 4">
    <name type="scientific">Ganoderma sinense ZZ0214-1</name>
    <dbReference type="NCBI Taxonomy" id="1077348"/>
    <lineage>
        <taxon>Eukaryota</taxon>
        <taxon>Fungi</taxon>
        <taxon>Dikarya</taxon>
        <taxon>Basidiomycota</taxon>
        <taxon>Agaricomycotina</taxon>
        <taxon>Agaricomycetes</taxon>
        <taxon>Polyporales</taxon>
        <taxon>Polyporaceae</taxon>
        <taxon>Ganoderma</taxon>
    </lineage>
</organism>
<evidence type="ECO:0000313" key="4">
    <source>
        <dbReference type="Proteomes" id="UP000230002"/>
    </source>
</evidence>
<feature type="coiled-coil region" evidence="1">
    <location>
        <begin position="156"/>
        <end position="239"/>
    </location>
</feature>
<reference evidence="3 4" key="1">
    <citation type="journal article" date="2015" name="Sci. Rep.">
        <title>Chromosome-level genome map provides insights into diverse defense mechanisms in the medicinal fungus Ganoderma sinense.</title>
        <authorList>
            <person name="Zhu Y."/>
            <person name="Xu J."/>
            <person name="Sun C."/>
            <person name="Zhou S."/>
            <person name="Xu H."/>
            <person name="Nelson D.R."/>
            <person name="Qian J."/>
            <person name="Song J."/>
            <person name="Luo H."/>
            <person name="Xiang L."/>
            <person name="Li Y."/>
            <person name="Xu Z."/>
            <person name="Ji A."/>
            <person name="Wang L."/>
            <person name="Lu S."/>
            <person name="Hayward A."/>
            <person name="Sun W."/>
            <person name="Li X."/>
            <person name="Schwartz D.C."/>
            <person name="Wang Y."/>
            <person name="Chen S."/>
        </authorList>
    </citation>
    <scope>NUCLEOTIDE SEQUENCE [LARGE SCALE GENOMIC DNA]</scope>
    <source>
        <strain evidence="3 4">ZZ0214-1</strain>
    </source>
</reference>
<dbReference type="SUPFAM" id="SSF57997">
    <property type="entry name" value="Tropomyosin"/>
    <property type="match status" value="1"/>
</dbReference>
<feature type="transmembrane region" description="Helical" evidence="2">
    <location>
        <begin position="34"/>
        <end position="52"/>
    </location>
</feature>
<name>A0A2G8SMH0_9APHY</name>
<comment type="caution">
    <text evidence="3">The sequence shown here is derived from an EMBL/GenBank/DDBJ whole genome shotgun (WGS) entry which is preliminary data.</text>
</comment>
<dbReference type="AlphaFoldDB" id="A0A2G8SMH0"/>